<dbReference type="SMART" id="SM00494">
    <property type="entry name" value="ChtBD2"/>
    <property type="match status" value="2"/>
</dbReference>
<protein>
    <recommendedName>
        <fullName evidence="14">Chitinase</fullName>
    </recommendedName>
</protein>
<evidence type="ECO:0000256" key="7">
    <source>
        <dbReference type="RuleBase" id="RU000489"/>
    </source>
</evidence>
<keyword evidence="5" id="KW-1015">Disulfide bond</keyword>
<dbReference type="Gene3D" id="3.20.20.80">
    <property type="entry name" value="Glycosidases"/>
    <property type="match status" value="2"/>
</dbReference>
<dbReference type="PROSITE" id="PS51910">
    <property type="entry name" value="GH18_2"/>
    <property type="match status" value="2"/>
</dbReference>
<dbReference type="Gene3D" id="2.170.140.10">
    <property type="entry name" value="Chitin binding domain"/>
    <property type="match status" value="2"/>
</dbReference>
<evidence type="ECO:0000256" key="2">
    <source>
        <dbReference type="ARBA" id="ARBA00022669"/>
    </source>
</evidence>
<dbReference type="PROSITE" id="PS01095">
    <property type="entry name" value="GH18_1"/>
    <property type="match status" value="2"/>
</dbReference>
<organism evidence="12 13">
    <name type="scientific">Batillaria attramentaria</name>
    <dbReference type="NCBI Taxonomy" id="370345"/>
    <lineage>
        <taxon>Eukaryota</taxon>
        <taxon>Metazoa</taxon>
        <taxon>Spiralia</taxon>
        <taxon>Lophotrochozoa</taxon>
        <taxon>Mollusca</taxon>
        <taxon>Gastropoda</taxon>
        <taxon>Caenogastropoda</taxon>
        <taxon>Sorbeoconcha</taxon>
        <taxon>Cerithioidea</taxon>
        <taxon>Batillariidae</taxon>
        <taxon>Batillaria</taxon>
    </lineage>
</organism>
<name>A0ABD0LP86_9CAEN</name>
<dbReference type="EMBL" id="JACVVK020000032">
    <property type="protein sequence ID" value="KAK7501350.1"/>
    <property type="molecule type" value="Genomic_DNA"/>
</dbReference>
<evidence type="ECO:0008006" key="14">
    <source>
        <dbReference type="Google" id="ProtNLM"/>
    </source>
</evidence>
<dbReference type="GO" id="GO:0004568">
    <property type="term" value="F:chitinase activity"/>
    <property type="evidence" value="ECO:0007669"/>
    <property type="project" value="UniProtKB-ARBA"/>
</dbReference>
<comment type="caution">
    <text evidence="12">The sequence shown here is derived from an EMBL/GenBank/DDBJ whole genome shotgun (WGS) entry which is preliminary data.</text>
</comment>
<evidence type="ECO:0000256" key="8">
    <source>
        <dbReference type="SAM" id="MobiDB-lite"/>
    </source>
</evidence>
<dbReference type="InterPro" id="IPR050314">
    <property type="entry name" value="Glycosyl_Hydrlase_18"/>
</dbReference>
<dbReference type="PANTHER" id="PTHR11177">
    <property type="entry name" value="CHITINASE"/>
    <property type="match status" value="1"/>
</dbReference>
<keyword evidence="2" id="KW-0147">Chitin-binding</keyword>
<dbReference type="InterPro" id="IPR029070">
    <property type="entry name" value="Chitinase_insertion_sf"/>
</dbReference>
<dbReference type="SUPFAM" id="SSF54556">
    <property type="entry name" value="Chitinase insertion domain"/>
    <property type="match status" value="2"/>
</dbReference>
<accession>A0ABD0LP86</accession>
<dbReference type="InterPro" id="IPR036508">
    <property type="entry name" value="Chitin-bd_dom_sf"/>
</dbReference>
<dbReference type="SMART" id="SM00636">
    <property type="entry name" value="Glyco_18"/>
    <property type="match status" value="2"/>
</dbReference>
<comment type="similarity">
    <text evidence="1">Belongs to the glycosyl hydrolase 18 family. Chitinase class II subfamily.</text>
</comment>
<reference evidence="12 13" key="1">
    <citation type="journal article" date="2023" name="Sci. Data">
        <title>Genome assembly of the Korean intertidal mud-creeper Batillaria attramentaria.</title>
        <authorList>
            <person name="Patra A.K."/>
            <person name="Ho P.T."/>
            <person name="Jun S."/>
            <person name="Lee S.J."/>
            <person name="Kim Y."/>
            <person name="Won Y.J."/>
        </authorList>
    </citation>
    <scope>NUCLEOTIDE SEQUENCE [LARGE SCALE GENOMIC DNA]</scope>
    <source>
        <strain evidence="12">Wonlab-2016</strain>
    </source>
</reference>
<dbReference type="Pfam" id="PF00704">
    <property type="entry name" value="Glyco_hydro_18"/>
    <property type="match status" value="2"/>
</dbReference>
<dbReference type="InterPro" id="IPR011583">
    <property type="entry name" value="Chitinase_II/V-like_cat"/>
</dbReference>
<dbReference type="GO" id="GO:0008061">
    <property type="term" value="F:chitin binding"/>
    <property type="evidence" value="ECO:0007669"/>
    <property type="project" value="UniProtKB-KW"/>
</dbReference>
<dbReference type="FunFam" id="3.10.50.10:FF:000001">
    <property type="entry name" value="Chitinase 3-like 1"/>
    <property type="match status" value="2"/>
</dbReference>
<evidence type="ECO:0000256" key="3">
    <source>
        <dbReference type="ARBA" id="ARBA00022729"/>
    </source>
</evidence>
<dbReference type="SUPFAM" id="SSF57625">
    <property type="entry name" value="Invertebrate chitin-binding proteins"/>
    <property type="match status" value="2"/>
</dbReference>
<keyword evidence="13" id="KW-1185">Reference proteome</keyword>
<evidence type="ECO:0000256" key="4">
    <source>
        <dbReference type="ARBA" id="ARBA00022801"/>
    </source>
</evidence>
<dbReference type="Proteomes" id="UP001519460">
    <property type="component" value="Unassembled WGS sequence"/>
</dbReference>
<feature type="domain" description="Chitin-binding type-2" evidence="10">
    <location>
        <begin position="422"/>
        <end position="478"/>
    </location>
</feature>
<dbReference type="Gene3D" id="3.10.50.10">
    <property type="match status" value="2"/>
</dbReference>
<dbReference type="InterPro" id="IPR001579">
    <property type="entry name" value="Glyco_hydro_18_chit_AS"/>
</dbReference>
<dbReference type="PANTHER" id="PTHR11177:SF317">
    <property type="entry name" value="CHITINASE 12-RELATED"/>
    <property type="match status" value="1"/>
</dbReference>
<dbReference type="Pfam" id="PF01607">
    <property type="entry name" value="CBM_14"/>
    <property type="match status" value="2"/>
</dbReference>
<evidence type="ECO:0000313" key="12">
    <source>
        <dbReference type="EMBL" id="KAK7501350.1"/>
    </source>
</evidence>
<feature type="compositionally biased region" description="Low complexity" evidence="8">
    <location>
        <begin position="586"/>
        <end position="597"/>
    </location>
</feature>
<keyword evidence="4 7" id="KW-0378">Hydrolase</keyword>
<evidence type="ECO:0000256" key="9">
    <source>
        <dbReference type="SAM" id="SignalP"/>
    </source>
</evidence>
<proteinExistence type="inferred from homology"/>
<dbReference type="InterPro" id="IPR002557">
    <property type="entry name" value="Chitin-bd_dom"/>
</dbReference>
<dbReference type="InterPro" id="IPR001223">
    <property type="entry name" value="Glyco_hydro18_cat"/>
</dbReference>
<evidence type="ECO:0000313" key="13">
    <source>
        <dbReference type="Proteomes" id="UP001519460"/>
    </source>
</evidence>
<dbReference type="AlphaFoldDB" id="A0ABD0LP86"/>
<feature type="chain" id="PRO_5044793830" description="Chitinase" evidence="9">
    <location>
        <begin position="19"/>
        <end position="987"/>
    </location>
</feature>
<feature type="region of interest" description="Disordered" evidence="8">
    <location>
        <begin position="549"/>
        <end position="616"/>
    </location>
</feature>
<feature type="domain" description="GH18" evidence="11">
    <location>
        <begin position="621"/>
        <end position="987"/>
    </location>
</feature>
<feature type="compositionally biased region" description="Polar residues" evidence="8">
    <location>
        <begin position="598"/>
        <end position="616"/>
    </location>
</feature>
<evidence type="ECO:0000256" key="5">
    <source>
        <dbReference type="ARBA" id="ARBA00023157"/>
    </source>
</evidence>
<feature type="signal peptide" evidence="9">
    <location>
        <begin position="1"/>
        <end position="18"/>
    </location>
</feature>
<dbReference type="PROSITE" id="PS50940">
    <property type="entry name" value="CHIT_BIND_II"/>
    <property type="match status" value="2"/>
</dbReference>
<keyword evidence="6 7" id="KW-0326">Glycosidase</keyword>
<feature type="domain" description="Chitin-binding type-2" evidence="10">
    <location>
        <begin position="486"/>
        <end position="542"/>
    </location>
</feature>
<dbReference type="GO" id="GO:0006032">
    <property type="term" value="P:chitin catabolic process"/>
    <property type="evidence" value="ECO:0007669"/>
    <property type="project" value="UniProtKB-ARBA"/>
</dbReference>
<dbReference type="InterPro" id="IPR017853">
    <property type="entry name" value="GH"/>
</dbReference>
<feature type="domain" description="GH18" evidence="11">
    <location>
        <begin position="22"/>
        <end position="398"/>
    </location>
</feature>
<evidence type="ECO:0000256" key="6">
    <source>
        <dbReference type="ARBA" id="ARBA00023295"/>
    </source>
</evidence>
<evidence type="ECO:0000259" key="10">
    <source>
        <dbReference type="PROSITE" id="PS50940"/>
    </source>
</evidence>
<dbReference type="FunFam" id="3.20.20.80:FF:000007">
    <property type="entry name" value="Acidic mammalian chitinase"/>
    <property type="match status" value="2"/>
</dbReference>
<sequence>MLLTLCACYSAFIQLCLCHGCARRVCYYTNWSQYRPQGGKFFPEDIDPSLCTHLIFSFAKLENNHLAPFEWNDESEPWSKGLYERFNNLKQQNPQLKTLLAVGGWNMGSAPFTAMVATAASRQDFADHSVTFLKERGFDGLDLDWEYPGSRGSPADDKARFTELVRQLRATYNADAAQNGGSPLLLTAAVSAGKTTIDAGYDVPSISRDLDFINLMSYDLHGAWESVTGHNSPLYAHPSETGDKRYLNVDWAAQYWVEKGCPRDKLVIGVPTYGRTFTLSNPSQNSLGAAAKGAGTAGAYTREAGFLAYYEICEKNETANVVRRRISEMGVPYLVFNNDQWVGYDDVQSLIEKVRYIKSNGYGGVMTWALPLDDFSGNFCGQGKYPLWSPLELNLELFGAYWRSTALLARRKETGHIRKDATFDCTGKADGFHPDPTNCIDYYRCTNGVKESLSCDSGHVFNPNLKYCDWPHDYHCPHGQTAQQAAFDCSTKSDGFYPASTNCVDYYRCTNGGTESFKCDPGRVFNPHLQYCDWPHDYVCPHGQQTTTAGPQTVTHGQQSTTQAKRSTTQGPQPSTIGPQSTAQGPPSTTESPRSTSQGPHVTTQGPMSTTQSSHASGGCARRVCYYTNWSQYRPGNGSFSPEDIDPFMCTHILFAFATLHGNHLAAFDSADETRRGVKGMYERVNALKLQNPQLKTLLSVGGWNMGSGPFSRMVATAASRQEFADHSVTFLKERGFDGLDLDWEYPTQRGSPPEDKARYVELLKQLRATYDADAAHNGGSPLLLTAAVPAGKTNIDAGYDVPEVARLLDFVNLMSYDLHGSWDPTTGPNSPLYAHPSETGASRFLNVDWAARYWVEKGCPRDKLVIGVPLYGRTFTLSNPSQNSLGAPARGDGRPGHYTNEICTKIPTANTVARVPEMKVPYLVYNNDQWVGYDDVQSLTEKVRYIKSNGYGGVMTWAIPLDDFNGSFCGQGKYPLWSAVNAECHK</sequence>
<evidence type="ECO:0000256" key="1">
    <source>
        <dbReference type="ARBA" id="ARBA00009121"/>
    </source>
</evidence>
<dbReference type="CDD" id="cd02872">
    <property type="entry name" value="GH18_chitolectin_chitotriosidase"/>
    <property type="match status" value="2"/>
</dbReference>
<evidence type="ECO:0000259" key="11">
    <source>
        <dbReference type="PROSITE" id="PS51910"/>
    </source>
</evidence>
<feature type="compositionally biased region" description="Polar residues" evidence="8">
    <location>
        <begin position="549"/>
        <end position="585"/>
    </location>
</feature>
<dbReference type="SUPFAM" id="SSF51445">
    <property type="entry name" value="(Trans)glycosidases"/>
    <property type="match status" value="2"/>
</dbReference>
<gene>
    <name evidence="12" type="ORF">BaRGS_00007475</name>
</gene>
<keyword evidence="3 9" id="KW-0732">Signal</keyword>